<evidence type="ECO:0000256" key="5">
    <source>
        <dbReference type="ARBA" id="ARBA00022840"/>
    </source>
</evidence>
<sequence>MPRAPPQSPALEQLGLEELHDLHSAVLLAVVRAHGVPAAISLVGASLQSLASAAALQKPSGVALSIASTSDRWRDAARAARELPDPWRNEVQVSTALGVRRRYDAASRTWTADAVLVRLERDPFARGGMRLCHRCKVLQSAQQGWHGAGTNFVAKEYAANEPDSVALLEADCRMQGQAKAFAMAFNAQRVPKPVDFVQCWMLALPGRGHFAVEPFLSGDFTKYSSNSGYVTDEIIRYTPHAFSHFTFEYSRGREIVVDVQGVGDMLTDPQVHTRSGEGFGRGNMGLRGMALFFASHECNPICKRLGLHPFARHAASSAATVPAATAAGEEVGPLALIVAPPARPIATAVESSERLHAPIHFALALLHARSVRSGDESLGPGVFATPARGLYHLAASAALGHLPAITALACLHSQARPRKGVLAALADSLQRPLGKDETLATRYTLQAAEAGVASAMSAVALAYEHGVGVEESAAKAAKCEYDVLSALARLYEAGDGDLRRDERMAPGAPLNMADTARAPKKCAMPLFADTSDSATTVKLTVPDSPQAFSWCQDIRKVESRTSAKSVLSRYLRGKPLIEPSVPAAASRAAPPLRNRIDPMEEEGAKAALQEHAKMQWLACFDSALSAAEVGLERVGVDAD</sequence>
<dbReference type="InterPro" id="IPR011009">
    <property type="entry name" value="Kinase-like_dom_sf"/>
</dbReference>
<dbReference type="InterPro" id="IPR047588">
    <property type="entry name" value="eEF2K_a_kinase_dom"/>
</dbReference>
<dbReference type="GO" id="GO:0031037">
    <property type="term" value="P:myosin II filament disassembly"/>
    <property type="evidence" value="ECO:0007669"/>
    <property type="project" value="TreeGrafter"/>
</dbReference>
<keyword evidence="2" id="KW-0808">Transferase</keyword>
<dbReference type="Gene3D" id="1.25.40.10">
    <property type="entry name" value="Tetratricopeptide repeat domain"/>
    <property type="match status" value="1"/>
</dbReference>
<dbReference type="SUPFAM" id="SSF56112">
    <property type="entry name" value="Protein kinase-like (PK-like)"/>
    <property type="match status" value="1"/>
</dbReference>
<dbReference type="AlphaFoldDB" id="A0A0D3K709"/>
<evidence type="ECO:0000256" key="3">
    <source>
        <dbReference type="ARBA" id="ARBA00022741"/>
    </source>
</evidence>
<keyword evidence="3" id="KW-0547">Nucleotide-binding</keyword>
<dbReference type="Gene3D" id="3.20.200.10">
    <property type="entry name" value="MHCK/EF2 kinase"/>
    <property type="match status" value="1"/>
</dbReference>
<dbReference type="Pfam" id="PF02816">
    <property type="entry name" value="Alpha_kinase"/>
    <property type="match status" value="1"/>
</dbReference>
<evidence type="ECO:0000256" key="2">
    <source>
        <dbReference type="ARBA" id="ARBA00022679"/>
    </source>
</evidence>
<dbReference type="PANTHER" id="PTHR45992">
    <property type="entry name" value="EUKARYOTIC ELONGATION FACTOR 2 KINASE-RELATED"/>
    <property type="match status" value="1"/>
</dbReference>
<dbReference type="EnsemblProtists" id="EOD31544">
    <property type="protein sequence ID" value="EOD31544"/>
    <property type="gene ID" value="EMIHUDRAFT_231710"/>
</dbReference>
<dbReference type="GeneID" id="17276817"/>
<dbReference type="PROSITE" id="PS51158">
    <property type="entry name" value="ALPHA_KINASE"/>
    <property type="match status" value="1"/>
</dbReference>
<dbReference type="GO" id="GO:0004686">
    <property type="term" value="F:elongation factor-2 kinase activity"/>
    <property type="evidence" value="ECO:0007669"/>
    <property type="project" value="InterPro"/>
</dbReference>
<dbReference type="InterPro" id="IPR004166">
    <property type="entry name" value="a-kinase_dom"/>
</dbReference>
<keyword evidence="8" id="KW-1185">Reference proteome</keyword>
<dbReference type="PaxDb" id="2903-EOD31544"/>
<name>A0A0D3K709_EMIH1</name>
<evidence type="ECO:0000256" key="4">
    <source>
        <dbReference type="ARBA" id="ARBA00022777"/>
    </source>
</evidence>
<dbReference type="Gene3D" id="3.30.200.20">
    <property type="entry name" value="Phosphorylase Kinase, domain 1"/>
    <property type="match status" value="2"/>
</dbReference>
<dbReference type="InterPro" id="IPR011990">
    <property type="entry name" value="TPR-like_helical_dom_sf"/>
</dbReference>
<evidence type="ECO:0000313" key="8">
    <source>
        <dbReference type="Proteomes" id="UP000013827"/>
    </source>
</evidence>
<evidence type="ECO:0000259" key="6">
    <source>
        <dbReference type="PROSITE" id="PS51158"/>
    </source>
</evidence>
<feature type="domain" description="Alpha-type protein kinase" evidence="6">
    <location>
        <begin position="102"/>
        <end position="310"/>
    </location>
</feature>
<evidence type="ECO:0000256" key="1">
    <source>
        <dbReference type="ARBA" id="ARBA00022527"/>
    </source>
</evidence>
<dbReference type="PANTHER" id="PTHR45992:SF2">
    <property type="entry name" value="EUKARYOTIC ELONGATION FACTOR 2 KINASE"/>
    <property type="match status" value="1"/>
</dbReference>
<dbReference type="SMART" id="SM00811">
    <property type="entry name" value="Alpha_kinase"/>
    <property type="match status" value="1"/>
</dbReference>
<dbReference type="SUPFAM" id="SSF81901">
    <property type="entry name" value="HCP-like"/>
    <property type="match status" value="1"/>
</dbReference>
<dbReference type="GO" id="GO:0005524">
    <property type="term" value="F:ATP binding"/>
    <property type="evidence" value="ECO:0007669"/>
    <property type="project" value="UniProtKB-KW"/>
</dbReference>
<accession>A0A0D3K709</accession>
<dbReference type="InterPro" id="IPR051852">
    <property type="entry name" value="Alpha-type_PK"/>
</dbReference>
<keyword evidence="4" id="KW-0418">Kinase</keyword>
<evidence type="ECO:0000313" key="7">
    <source>
        <dbReference type="EnsemblProtists" id="EOD31544"/>
    </source>
</evidence>
<dbReference type="CDD" id="cd16967">
    <property type="entry name" value="Alpha_kinase_eEF2K"/>
    <property type="match status" value="1"/>
</dbReference>
<organism evidence="7 8">
    <name type="scientific">Emiliania huxleyi (strain CCMP1516)</name>
    <dbReference type="NCBI Taxonomy" id="280463"/>
    <lineage>
        <taxon>Eukaryota</taxon>
        <taxon>Haptista</taxon>
        <taxon>Haptophyta</taxon>
        <taxon>Prymnesiophyceae</taxon>
        <taxon>Isochrysidales</taxon>
        <taxon>Noelaerhabdaceae</taxon>
        <taxon>Emiliania</taxon>
    </lineage>
</organism>
<reference evidence="7" key="2">
    <citation type="submission" date="2024-10" db="UniProtKB">
        <authorList>
            <consortium name="EnsemblProtists"/>
        </authorList>
    </citation>
    <scope>IDENTIFICATION</scope>
</reference>
<keyword evidence="1" id="KW-0723">Serine/threonine-protein kinase</keyword>
<reference evidence="8" key="1">
    <citation type="journal article" date="2013" name="Nature">
        <title>Pan genome of the phytoplankton Emiliania underpins its global distribution.</title>
        <authorList>
            <person name="Read B.A."/>
            <person name="Kegel J."/>
            <person name="Klute M.J."/>
            <person name="Kuo A."/>
            <person name="Lefebvre S.C."/>
            <person name="Maumus F."/>
            <person name="Mayer C."/>
            <person name="Miller J."/>
            <person name="Monier A."/>
            <person name="Salamov A."/>
            <person name="Young J."/>
            <person name="Aguilar M."/>
            <person name="Claverie J.M."/>
            <person name="Frickenhaus S."/>
            <person name="Gonzalez K."/>
            <person name="Herman E.K."/>
            <person name="Lin Y.C."/>
            <person name="Napier J."/>
            <person name="Ogata H."/>
            <person name="Sarno A.F."/>
            <person name="Shmutz J."/>
            <person name="Schroeder D."/>
            <person name="de Vargas C."/>
            <person name="Verret F."/>
            <person name="von Dassow P."/>
            <person name="Valentin K."/>
            <person name="Van de Peer Y."/>
            <person name="Wheeler G."/>
            <person name="Dacks J.B."/>
            <person name="Delwiche C.F."/>
            <person name="Dyhrman S.T."/>
            <person name="Glockner G."/>
            <person name="John U."/>
            <person name="Richards T."/>
            <person name="Worden A.Z."/>
            <person name="Zhang X."/>
            <person name="Grigoriev I.V."/>
            <person name="Allen A.E."/>
            <person name="Bidle K."/>
            <person name="Borodovsky M."/>
            <person name="Bowler C."/>
            <person name="Brownlee C."/>
            <person name="Cock J.M."/>
            <person name="Elias M."/>
            <person name="Gladyshev V.N."/>
            <person name="Groth M."/>
            <person name="Guda C."/>
            <person name="Hadaegh A."/>
            <person name="Iglesias-Rodriguez M.D."/>
            <person name="Jenkins J."/>
            <person name="Jones B.M."/>
            <person name="Lawson T."/>
            <person name="Leese F."/>
            <person name="Lindquist E."/>
            <person name="Lobanov A."/>
            <person name="Lomsadze A."/>
            <person name="Malik S.B."/>
            <person name="Marsh M.E."/>
            <person name="Mackinder L."/>
            <person name="Mock T."/>
            <person name="Mueller-Roeber B."/>
            <person name="Pagarete A."/>
            <person name="Parker M."/>
            <person name="Probert I."/>
            <person name="Quesneville H."/>
            <person name="Raines C."/>
            <person name="Rensing S.A."/>
            <person name="Riano-Pachon D.M."/>
            <person name="Richier S."/>
            <person name="Rokitta S."/>
            <person name="Shiraiwa Y."/>
            <person name="Soanes D.M."/>
            <person name="van der Giezen M."/>
            <person name="Wahlund T.M."/>
            <person name="Williams B."/>
            <person name="Wilson W."/>
            <person name="Wolfe G."/>
            <person name="Wurch L.L."/>
        </authorList>
    </citation>
    <scope>NUCLEOTIDE SEQUENCE</scope>
</reference>
<dbReference type="RefSeq" id="XP_005783973.1">
    <property type="nucleotide sequence ID" value="XM_005783916.1"/>
</dbReference>
<keyword evidence="5" id="KW-0067">ATP-binding</keyword>
<dbReference type="Proteomes" id="UP000013827">
    <property type="component" value="Unassembled WGS sequence"/>
</dbReference>
<proteinExistence type="predicted"/>
<protein>
    <recommendedName>
        <fullName evidence="6">Alpha-type protein kinase domain-containing protein</fullName>
    </recommendedName>
</protein>
<dbReference type="GO" id="GO:1903013">
    <property type="term" value="P:response to differentiation-inducing factor 1"/>
    <property type="evidence" value="ECO:0007669"/>
    <property type="project" value="TreeGrafter"/>
</dbReference>
<dbReference type="KEGG" id="ehx:EMIHUDRAFT_231710"/>
<dbReference type="HOGENOM" id="CLU_428616_0_0_1"/>
<dbReference type="eggNOG" id="ENOG502QVA3">
    <property type="taxonomic scope" value="Eukaryota"/>
</dbReference>